<dbReference type="PANTHER" id="PTHR28086">
    <property type="entry name" value="UPF0662 PROTEIN YPL260W"/>
    <property type="match status" value="1"/>
</dbReference>
<sequence>MHTNEVPESEREVYNALIKIRARLSVLKNNRKEFMKSQDVKKAYDEVLSEYNKLKEIRSHYPTNSSKSRDKSRRRSSISALVANGGPVHNKVDSIVDENFQLLSLSFMTVGLTKTAPATYASLSTVQRLLEHLVESKVYTKHDLKPIKDRLDEISVIIKEDDFHKFGPEGSNSNQSFNAEQDLLAQKLKHCVAEYNVVEKNIDEISPELTPYLDELIGLRRLLMALVTRRDDDAFDDNDFDDLLKKYEVNLKDLEKHRDENGAFLTKDDKEIQDQKGQVVLNGLLDECHNIINDLTIAKTDSTAQVSLIDKELLPLFQKLVKIKVSLENLLVTRRWTLRETDLFNFQRELQKIDDLRVDGKFRNPSTHEPYAKGQTMLLYLLRRCYAIIYKLLESSEPVSEALQPVHNQLSTVRRCLLDVKRMGGINSTRELYPYQMKLASIDDVRVDGKFIVDGQIPEGQGTLNALLAECYDICYELRVELDENNENGEDDEDYEDEDENREERQYDELEEEDYDDDTHKNLMAASDYEYDSYLPSENVTDNEMTGSLK</sequence>
<evidence type="ECO:0000313" key="2">
    <source>
        <dbReference type="EMBL" id="GMM37706.1"/>
    </source>
</evidence>
<dbReference type="GeneID" id="90075681"/>
<evidence type="ECO:0000256" key="1">
    <source>
        <dbReference type="SAM" id="MobiDB-lite"/>
    </source>
</evidence>
<gene>
    <name evidence="2" type="ORF">DASC09_050310</name>
</gene>
<dbReference type="Pfam" id="PF10303">
    <property type="entry name" value="DUF2408"/>
    <property type="match status" value="2"/>
</dbReference>
<proteinExistence type="predicted"/>
<dbReference type="GO" id="GO:0005737">
    <property type="term" value="C:cytoplasm"/>
    <property type="evidence" value="ECO:0007669"/>
    <property type="project" value="TreeGrafter"/>
</dbReference>
<protein>
    <submittedName>
        <fullName evidence="2">Cub1 protein</fullName>
    </submittedName>
</protein>
<reference evidence="2 3" key="1">
    <citation type="journal article" date="2023" name="Elife">
        <title>Identification of key yeast species and microbe-microbe interactions impacting larval growth of Drosophila in the wild.</title>
        <authorList>
            <person name="Mure A."/>
            <person name="Sugiura Y."/>
            <person name="Maeda R."/>
            <person name="Honda K."/>
            <person name="Sakurai N."/>
            <person name="Takahashi Y."/>
            <person name="Watada M."/>
            <person name="Katoh T."/>
            <person name="Gotoh A."/>
            <person name="Gotoh Y."/>
            <person name="Taniguchi I."/>
            <person name="Nakamura K."/>
            <person name="Hayashi T."/>
            <person name="Katayama T."/>
            <person name="Uemura T."/>
            <person name="Hattori Y."/>
        </authorList>
    </citation>
    <scope>NUCLEOTIDE SEQUENCE [LARGE SCALE GENOMIC DNA]</scope>
    <source>
        <strain evidence="2 3">SC-9</strain>
    </source>
</reference>
<dbReference type="AlphaFoldDB" id="A0AAV5QSK2"/>
<dbReference type="Proteomes" id="UP001360560">
    <property type="component" value="Unassembled WGS sequence"/>
</dbReference>
<keyword evidence="3" id="KW-1185">Reference proteome</keyword>
<dbReference type="PANTHER" id="PTHR28086:SF1">
    <property type="entry name" value="CU(2+) SUPPRESSING AND BLEOMYCIN SENSITIVE PROTEIN 1"/>
    <property type="match status" value="1"/>
</dbReference>
<feature type="region of interest" description="Disordered" evidence="1">
    <location>
        <begin position="483"/>
        <end position="550"/>
    </location>
</feature>
<feature type="compositionally biased region" description="Acidic residues" evidence="1">
    <location>
        <begin position="483"/>
        <end position="501"/>
    </location>
</feature>
<feature type="compositionally biased region" description="Polar residues" evidence="1">
    <location>
        <begin position="536"/>
        <end position="550"/>
    </location>
</feature>
<dbReference type="InterPro" id="IPR018810">
    <property type="entry name" value="UPF0662"/>
</dbReference>
<dbReference type="RefSeq" id="XP_064854702.1">
    <property type="nucleotide sequence ID" value="XM_064998630.1"/>
</dbReference>
<evidence type="ECO:0000313" key="3">
    <source>
        <dbReference type="Proteomes" id="UP001360560"/>
    </source>
</evidence>
<comment type="caution">
    <text evidence="2">The sequence shown here is derived from an EMBL/GenBank/DDBJ whole genome shotgun (WGS) entry which is preliminary data.</text>
</comment>
<name>A0AAV5QSK2_9ASCO</name>
<dbReference type="GO" id="GO:0005634">
    <property type="term" value="C:nucleus"/>
    <property type="evidence" value="ECO:0007669"/>
    <property type="project" value="TreeGrafter"/>
</dbReference>
<dbReference type="EMBL" id="BTFZ01000012">
    <property type="protein sequence ID" value="GMM37706.1"/>
    <property type="molecule type" value="Genomic_DNA"/>
</dbReference>
<accession>A0AAV5QSK2</accession>
<organism evidence="2 3">
    <name type="scientific">Saccharomycopsis crataegensis</name>
    <dbReference type="NCBI Taxonomy" id="43959"/>
    <lineage>
        <taxon>Eukaryota</taxon>
        <taxon>Fungi</taxon>
        <taxon>Dikarya</taxon>
        <taxon>Ascomycota</taxon>
        <taxon>Saccharomycotina</taxon>
        <taxon>Saccharomycetes</taxon>
        <taxon>Saccharomycopsidaceae</taxon>
        <taxon>Saccharomycopsis</taxon>
    </lineage>
</organism>